<keyword evidence="1" id="KW-0472">Membrane</keyword>
<evidence type="ECO:0000313" key="2">
    <source>
        <dbReference type="EMBL" id="RRC96032.1"/>
    </source>
</evidence>
<protein>
    <submittedName>
        <fullName evidence="2">Phage holin family protein</fullName>
    </submittedName>
</protein>
<sequence length="143" mass="14728">MAAADLGTPAGAFSAKKPASIGELFGVLSTQITSLIRGEIELTKAKASAYASRMGMGIGLLAGAALLSLYLLGWIFHTIELALALVVPAWAASLIVVALLLIIIAVLALLGKKAVDKARLTTPDPKAGLEASVEALKKGLRHE</sequence>
<dbReference type="Proteomes" id="UP000280444">
    <property type="component" value="Unassembled WGS sequence"/>
</dbReference>
<proteinExistence type="predicted"/>
<dbReference type="InterPro" id="IPR009937">
    <property type="entry name" value="Phage_holin_3_6"/>
</dbReference>
<name>A0A3P1SI79_9ACTO</name>
<feature type="transmembrane region" description="Helical" evidence="1">
    <location>
        <begin position="54"/>
        <end position="76"/>
    </location>
</feature>
<gene>
    <name evidence="2" type="ORF">EII11_02805</name>
</gene>
<organism evidence="2 3">
    <name type="scientific">Schaalia canis</name>
    <dbReference type="NCBI Taxonomy" id="100469"/>
    <lineage>
        <taxon>Bacteria</taxon>
        <taxon>Bacillati</taxon>
        <taxon>Actinomycetota</taxon>
        <taxon>Actinomycetes</taxon>
        <taxon>Actinomycetales</taxon>
        <taxon>Actinomycetaceae</taxon>
        <taxon>Schaalia</taxon>
    </lineage>
</organism>
<comment type="caution">
    <text evidence="2">The sequence shown here is derived from an EMBL/GenBank/DDBJ whole genome shotgun (WGS) entry which is preliminary data.</text>
</comment>
<keyword evidence="1" id="KW-1133">Transmembrane helix</keyword>
<reference evidence="2 3" key="1">
    <citation type="submission" date="2018-11" db="EMBL/GenBank/DDBJ databases">
        <title>Genomes From Bacteria Associated with the Canine Oral Cavity: a Test Case for Automated Genome-Based Taxonomic Assignment.</title>
        <authorList>
            <person name="Coil D.A."/>
            <person name="Jospin G."/>
            <person name="Darling A.E."/>
            <person name="Wallis C."/>
            <person name="Davis I.J."/>
            <person name="Harris S."/>
            <person name="Eisen J.A."/>
            <person name="Holcombe L.J."/>
            <person name="O'Flynn C."/>
        </authorList>
    </citation>
    <scope>NUCLEOTIDE SEQUENCE [LARGE SCALE GENOMIC DNA]</scope>
    <source>
        <strain evidence="2 3">OH770</strain>
    </source>
</reference>
<dbReference type="Pfam" id="PF07332">
    <property type="entry name" value="Phage_holin_3_6"/>
    <property type="match status" value="1"/>
</dbReference>
<dbReference type="AlphaFoldDB" id="A0A3P1SI79"/>
<dbReference type="OrthoDB" id="3259910at2"/>
<keyword evidence="1" id="KW-0812">Transmembrane</keyword>
<evidence type="ECO:0000313" key="3">
    <source>
        <dbReference type="Proteomes" id="UP000280444"/>
    </source>
</evidence>
<evidence type="ECO:0000256" key="1">
    <source>
        <dbReference type="SAM" id="Phobius"/>
    </source>
</evidence>
<feature type="transmembrane region" description="Helical" evidence="1">
    <location>
        <begin position="82"/>
        <end position="110"/>
    </location>
</feature>
<accession>A0A3P1SI79</accession>
<dbReference type="EMBL" id="RQZF01000002">
    <property type="protein sequence ID" value="RRC96032.1"/>
    <property type="molecule type" value="Genomic_DNA"/>
</dbReference>
<keyword evidence="3" id="KW-1185">Reference proteome</keyword>